<dbReference type="Gene3D" id="2.60.40.1180">
    <property type="entry name" value="Golgi alpha-mannosidase II"/>
    <property type="match status" value="2"/>
</dbReference>
<dbReference type="GO" id="GO:0071555">
    <property type="term" value="P:cell wall organization"/>
    <property type="evidence" value="ECO:0007669"/>
    <property type="project" value="UniProtKB-KW"/>
</dbReference>
<dbReference type="GO" id="GO:0004558">
    <property type="term" value="F:alpha-1,4-glucosidase activity"/>
    <property type="evidence" value="ECO:0007669"/>
    <property type="project" value="UniProtKB-EC"/>
</dbReference>
<evidence type="ECO:0000256" key="5">
    <source>
        <dbReference type="ARBA" id="ARBA00012741"/>
    </source>
</evidence>
<evidence type="ECO:0000256" key="13">
    <source>
        <dbReference type="ARBA" id="ARBA00023295"/>
    </source>
</evidence>
<evidence type="ECO:0000259" key="21">
    <source>
        <dbReference type="Pfam" id="PF13802"/>
    </source>
</evidence>
<feature type="transmembrane region" description="Helical" evidence="19">
    <location>
        <begin position="12"/>
        <end position="36"/>
    </location>
</feature>
<dbReference type="EC" id="3.2.1.20" evidence="5"/>
<comment type="function">
    <text evidence="16">Glucosidase involved in the degradation of cellulosic biomass. Has both alpha- and beta-glucosidase activity.</text>
</comment>
<dbReference type="InterPro" id="IPR017853">
    <property type="entry name" value="GH"/>
</dbReference>
<organism evidence="23 24">
    <name type="scientific">Emericellopsis atlantica</name>
    <dbReference type="NCBI Taxonomy" id="2614577"/>
    <lineage>
        <taxon>Eukaryota</taxon>
        <taxon>Fungi</taxon>
        <taxon>Dikarya</taxon>
        <taxon>Ascomycota</taxon>
        <taxon>Pezizomycotina</taxon>
        <taxon>Sordariomycetes</taxon>
        <taxon>Hypocreomycetidae</taxon>
        <taxon>Hypocreales</taxon>
        <taxon>Bionectriaceae</taxon>
        <taxon>Emericellopsis</taxon>
    </lineage>
</organism>
<evidence type="ECO:0000313" key="24">
    <source>
        <dbReference type="Proteomes" id="UP000887229"/>
    </source>
</evidence>
<comment type="catalytic activity">
    <reaction evidence="2">
        <text>Hydrolysis of terminal, non-reducing (1-&gt;4)-linked alpha-D-glucose residues with release of alpha-D-glucose.</text>
        <dbReference type="EC" id="3.2.1.20"/>
    </reaction>
</comment>
<dbReference type="SUPFAM" id="SSF51011">
    <property type="entry name" value="Glycosyl hydrolase domain"/>
    <property type="match status" value="1"/>
</dbReference>
<dbReference type="SUPFAM" id="SSF51445">
    <property type="entry name" value="(Trans)glycosidases"/>
    <property type="match status" value="1"/>
</dbReference>
<accession>A0A9P8CKE6</accession>
<dbReference type="RefSeq" id="XP_046114197.1">
    <property type="nucleotide sequence ID" value="XM_046266242.1"/>
</dbReference>
<dbReference type="InterPro" id="IPR025887">
    <property type="entry name" value="Glyco_hydro_31_N_dom"/>
</dbReference>
<sequence>MEFGKKPAGRLSWAFKGTLVAFVITQIALVAVLATWDGVAQVDSGICGGYQASNVVESDFGVQADLDLISDNCSLYGADVPSLRLIAEYQSDKRLHVLIQDRDGERYQVPEDIVPRPGFSTGLTKKPDLKFDFTKAPFSFTVSRRSTEEILFSTKNTSLVFERQYLRLQTWLPSQPNLYGLGEHSDPFRLKTTDYSRTLWARDSGAIPSNNNLYGSHPIYVDHRLTGTHGVFLLNSNGMDIKLNQDQNGDQYMEYNIIGGVLDFYFFAGPGPEDVARQYAEVVGVPAMVPYWSLGYHQCKYGYRDWFEVAEVVHNYSVANIPLETMWTDINYMDHRRTFTLDPGNYPIERMQDLVEYLHERDQRYILMVDPAVAEHDYPAYNRGNEMDVFVKRRDGKKPFRGVVWPGVAVFPDWYHENTTDYWMEMFHNSFNPETGVDIDGVWIDMNEPASFCRQGCNPDQEAKNRNLPPKPPAVREPPRSIPGLPFNTSREVVASKFTEQKTLRELASRGLDSKKHYDVNHAADDLLSPPYSINNKAPGGKLSDMTMDTDLTLANGLTTYDTHNLYGALMSMTTRAAMLARRPNLRPFVITRSTFAGTGHYVQKWLGDNVSRWSFYRIQIAQMLSFASIFQIPMVGSDVCGFGESTNEKLCARWATLGAFNPFYRNHATESAAHQEFYLLPLVTSAAQYAIDIRYRLLDYIYTALEFQSRDGTPAVLKPMWHVYPQDEETFGIDLQFFYGDCVLVSPVTQEGATDVDMYMPKGALFYEWESRAPVKGNGWTTIKDVAFDRIPLHIRGGCILPLRNESAYTTTELRKQPFELLVALGSDGAASGRLYVDDGVSLDGGEGRAEIEFHHVGGKLDITATRASGKQVALEDIGVDIANVVVLRQSEEPGDEL</sequence>
<reference evidence="23" key="1">
    <citation type="journal article" date="2021" name="IMA Fungus">
        <title>Genomic characterization of three marine fungi, including Emericellopsis atlantica sp. nov. with signatures of a generalist lifestyle and marine biomass degradation.</title>
        <authorList>
            <person name="Hagestad O.C."/>
            <person name="Hou L."/>
            <person name="Andersen J.H."/>
            <person name="Hansen E.H."/>
            <person name="Altermark B."/>
            <person name="Li C."/>
            <person name="Kuhnert E."/>
            <person name="Cox R.J."/>
            <person name="Crous P.W."/>
            <person name="Spatafora J.W."/>
            <person name="Lail K."/>
            <person name="Amirebrahimi M."/>
            <person name="Lipzen A."/>
            <person name="Pangilinan J."/>
            <person name="Andreopoulos W."/>
            <person name="Hayes R.D."/>
            <person name="Ng V."/>
            <person name="Grigoriev I.V."/>
            <person name="Jackson S.A."/>
            <person name="Sutton T.D.S."/>
            <person name="Dobson A.D.W."/>
            <person name="Rama T."/>
        </authorList>
    </citation>
    <scope>NUCLEOTIDE SEQUENCE</scope>
    <source>
        <strain evidence="23">TS7</strain>
    </source>
</reference>
<protein>
    <recommendedName>
        <fullName evidence="7">Probable alpha/beta-glucosidase agdC</fullName>
        <ecNumber evidence="5">3.2.1.20</ecNumber>
        <ecNumber evidence="6">3.2.1.21</ecNumber>
    </recommendedName>
</protein>
<keyword evidence="15" id="KW-0624">Polysaccharide degradation</keyword>
<keyword evidence="19" id="KW-1133">Transmembrane helix</keyword>
<keyword evidence="24" id="KW-1185">Reference proteome</keyword>
<dbReference type="Pfam" id="PF21365">
    <property type="entry name" value="Glyco_hydro_31_3rd"/>
    <property type="match status" value="1"/>
</dbReference>
<evidence type="ECO:0000256" key="12">
    <source>
        <dbReference type="ARBA" id="ARBA00023277"/>
    </source>
</evidence>
<evidence type="ECO:0000256" key="16">
    <source>
        <dbReference type="ARBA" id="ARBA00025512"/>
    </source>
</evidence>
<comment type="subcellular location">
    <subcellularLocation>
        <location evidence="3">Secreted</location>
    </subcellularLocation>
</comment>
<keyword evidence="9" id="KW-0732">Signal</keyword>
<keyword evidence="10 17" id="KW-0378">Hydrolase</keyword>
<dbReference type="PANTHER" id="PTHR22762:SF67">
    <property type="entry name" value="ALPHA_BETA-GLUCOSIDASE AGDC-RELATED"/>
    <property type="match status" value="1"/>
</dbReference>
<dbReference type="CDD" id="cd06602">
    <property type="entry name" value="GH31_MGAM_SI_GAA"/>
    <property type="match status" value="1"/>
</dbReference>
<evidence type="ECO:0000256" key="7">
    <source>
        <dbReference type="ARBA" id="ARBA00014002"/>
    </source>
</evidence>
<dbReference type="Gene3D" id="3.20.20.80">
    <property type="entry name" value="Glycosidases"/>
    <property type="match status" value="1"/>
</dbReference>
<evidence type="ECO:0000259" key="22">
    <source>
        <dbReference type="Pfam" id="PF21365"/>
    </source>
</evidence>
<dbReference type="InterPro" id="IPR048395">
    <property type="entry name" value="Glyco_hydro_31_C"/>
</dbReference>
<dbReference type="Gene3D" id="2.60.40.1760">
    <property type="entry name" value="glycosyl hydrolase (family 31)"/>
    <property type="match status" value="1"/>
</dbReference>
<evidence type="ECO:0000256" key="19">
    <source>
        <dbReference type="SAM" id="Phobius"/>
    </source>
</evidence>
<dbReference type="InterPro" id="IPR011013">
    <property type="entry name" value="Gal_mutarotase_sf_dom"/>
</dbReference>
<dbReference type="GO" id="GO:0008422">
    <property type="term" value="F:beta-glucosidase activity"/>
    <property type="evidence" value="ECO:0007669"/>
    <property type="project" value="UniProtKB-EC"/>
</dbReference>
<keyword evidence="8" id="KW-0964">Secreted</keyword>
<dbReference type="GeneID" id="70297145"/>
<dbReference type="InterPro" id="IPR030458">
    <property type="entry name" value="Glyco_hydro_31_AS"/>
</dbReference>
<keyword evidence="12" id="KW-0119">Carbohydrate metabolism</keyword>
<evidence type="ECO:0000256" key="11">
    <source>
        <dbReference type="ARBA" id="ARBA00023180"/>
    </source>
</evidence>
<evidence type="ECO:0000256" key="6">
    <source>
        <dbReference type="ARBA" id="ARBA00012744"/>
    </source>
</evidence>
<dbReference type="InterPro" id="IPR000322">
    <property type="entry name" value="Glyco_hydro_31_TIM"/>
</dbReference>
<comment type="caution">
    <text evidence="23">The sequence shown here is derived from an EMBL/GenBank/DDBJ whole genome shotgun (WGS) entry which is preliminary data.</text>
</comment>
<keyword evidence="19" id="KW-0812">Transmembrane</keyword>
<dbReference type="GO" id="GO:0030246">
    <property type="term" value="F:carbohydrate binding"/>
    <property type="evidence" value="ECO:0007669"/>
    <property type="project" value="InterPro"/>
</dbReference>
<dbReference type="GO" id="GO:0005576">
    <property type="term" value="C:extracellular region"/>
    <property type="evidence" value="ECO:0007669"/>
    <property type="project" value="UniProtKB-SubCell"/>
</dbReference>
<dbReference type="GO" id="GO:0000272">
    <property type="term" value="P:polysaccharide catabolic process"/>
    <property type="evidence" value="ECO:0007669"/>
    <property type="project" value="UniProtKB-KW"/>
</dbReference>
<dbReference type="SUPFAM" id="SSF74650">
    <property type="entry name" value="Galactose mutarotase-like"/>
    <property type="match status" value="1"/>
</dbReference>
<evidence type="ECO:0000256" key="17">
    <source>
        <dbReference type="RuleBase" id="RU361185"/>
    </source>
</evidence>
<evidence type="ECO:0000256" key="2">
    <source>
        <dbReference type="ARBA" id="ARBA00001657"/>
    </source>
</evidence>
<evidence type="ECO:0000256" key="14">
    <source>
        <dbReference type="ARBA" id="ARBA00023316"/>
    </source>
</evidence>
<name>A0A9P8CKE6_9HYPO</name>
<feature type="region of interest" description="Disordered" evidence="18">
    <location>
        <begin position="454"/>
        <end position="487"/>
    </location>
</feature>
<gene>
    <name evidence="23" type="ORF">F5Z01DRAFT_694459</name>
</gene>
<dbReference type="PANTHER" id="PTHR22762">
    <property type="entry name" value="ALPHA-GLUCOSIDASE"/>
    <property type="match status" value="1"/>
</dbReference>
<feature type="domain" description="Glycosyl hydrolase family 31 C-terminal" evidence="22">
    <location>
        <begin position="717"/>
        <end position="802"/>
    </location>
</feature>
<evidence type="ECO:0000256" key="9">
    <source>
        <dbReference type="ARBA" id="ARBA00022729"/>
    </source>
</evidence>
<evidence type="ECO:0000313" key="23">
    <source>
        <dbReference type="EMBL" id="KAG9250273.1"/>
    </source>
</evidence>
<keyword evidence="19" id="KW-0472">Membrane</keyword>
<evidence type="ECO:0000256" key="18">
    <source>
        <dbReference type="SAM" id="MobiDB-lite"/>
    </source>
</evidence>
<dbReference type="Pfam" id="PF13802">
    <property type="entry name" value="Gal_mutarotas_2"/>
    <property type="match status" value="1"/>
</dbReference>
<evidence type="ECO:0000256" key="15">
    <source>
        <dbReference type="ARBA" id="ARBA00023326"/>
    </source>
</evidence>
<dbReference type="CDD" id="cd14752">
    <property type="entry name" value="GH31_N"/>
    <property type="match status" value="1"/>
</dbReference>
<dbReference type="AlphaFoldDB" id="A0A9P8CKE6"/>
<keyword evidence="11" id="KW-0325">Glycoprotein</keyword>
<dbReference type="Pfam" id="PF01055">
    <property type="entry name" value="Glyco_hydro_31_2nd"/>
    <property type="match status" value="1"/>
</dbReference>
<feature type="domain" description="Glycoside hydrolase family 31 N-terminal" evidence="21">
    <location>
        <begin position="123"/>
        <end position="238"/>
    </location>
</feature>
<dbReference type="Proteomes" id="UP000887229">
    <property type="component" value="Unassembled WGS sequence"/>
</dbReference>
<comment type="similarity">
    <text evidence="4 17">Belongs to the glycosyl hydrolase 31 family.</text>
</comment>
<evidence type="ECO:0000256" key="1">
    <source>
        <dbReference type="ARBA" id="ARBA00000448"/>
    </source>
</evidence>
<dbReference type="InterPro" id="IPR013780">
    <property type="entry name" value="Glyco_hydro_b"/>
</dbReference>
<keyword evidence="13 17" id="KW-0326">Glycosidase</keyword>
<dbReference type="EMBL" id="MU251280">
    <property type="protein sequence ID" value="KAG9250273.1"/>
    <property type="molecule type" value="Genomic_DNA"/>
</dbReference>
<dbReference type="PROSITE" id="PS00129">
    <property type="entry name" value="GLYCOSYL_HYDROL_F31_1"/>
    <property type="match status" value="1"/>
</dbReference>
<evidence type="ECO:0000256" key="10">
    <source>
        <dbReference type="ARBA" id="ARBA00022801"/>
    </source>
</evidence>
<keyword evidence="14" id="KW-0961">Cell wall biogenesis/degradation</keyword>
<feature type="domain" description="Glycoside hydrolase family 31 TIM barrel" evidence="20">
    <location>
        <begin position="286"/>
        <end position="705"/>
    </location>
</feature>
<evidence type="ECO:0000256" key="4">
    <source>
        <dbReference type="ARBA" id="ARBA00007806"/>
    </source>
</evidence>
<comment type="catalytic activity">
    <reaction evidence="1">
        <text>Hydrolysis of terminal, non-reducing beta-D-glucosyl residues with release of beta-D-glucose.</text>
        <dbReference type="EC" id="3.2.1.21"/>
    </reaction>
</comment>
<evidence type="ECO:0000256" key="8">
    <source>
        <dbReference type="ARBA" id="ARBA00022525"/>
    </source>
</evidence>
<proteinExistence type="inferred from homology"/>
<evidence type="ECO:0000256" key="3">
    <source>
        <dbReference type="ARBA" id="ARBA00004613"/>
    </source>
</evidence>
<dbReference type="EC" id="3.2.1.21" evidence="6"/>
<dbReference type="OrthoDB" id="5839090at2759"/>
<evidence type="ECO:0000259" key="20">
    <source>
        <dbReference type="Pfam" id="PF01055"/>
    </source>
</evidence>